<dbReference type="PROSITE" id="PS51257">
    <property type="entry name" value="PROKAR_LIPOPROTEIN"/>
    <property type="match status" value="1"/>
</dbReference>
<keyword evidence="5" id="KW-1185">Reference proteome</keyword>
<proteinExistence type="predicted"/>
<dbReference type="Pfam" id="PF08239">
    <property type="entry name" value="SH3_3"/>
    <property type="match status" value="1"/>
</dbReference>
<accession>A0A8I0DQ15</accession>
<feature type="compositionally biased region" description="Low complexity" evidence="1">
    <location>
        <begin position="33"/>
        <end position="51"/>
    </location>
</feature>
<feature type="domain" description="SH3b" evidence="3">
    <location>
        <begin position="87"/>
        <end position="155"/>
    </location>
</feature>
<dbReference type="AlphaFoldDB" id="A0A8I0DQ15"/>
<comment type="caution">
    <text evidence="4">The sequence shown here is derived from an EMBL/GenBank/DDBJ whole genome shotgun (WGS) entry which is preliminary data.</text>
</comment>
<feature type="compositionally biased region" description="Low complexity" evidence="1">
    <location>
        <begin position="289"/>
        <end position="302"/>
    </location>
</feature>
<gene>
    <name evidence="4" type="ORF">H8S54_04005</name>
</gene>
<evidence type="ECO:0000313" key="5">
    <source>
        <dbReference type="Proteomes" id="UP000652847"/>
    </source>
</evidence>
<feature type="chain" id="PRO_5039599370" evidence="2">
    <location>
        <begin position="24"/>
        <end position="310"/>
    </location>
</feature>
<evidence type="ECO:0000313" key="4">
    <source>
        <dbReference type="EMBL" id="MBC5650300.1"/>
    </source>
</evidence>
<dbReference type="EMBL" id="JACOOT010000009">
    <property type="protein sequence ID" value="MBC5650300.1"/>
    <property type="molecule type" value="Genomic_DNA"/>
</dbReference>
<evidence type="ECO:0000259" key="3">
    <source>
        <dbReference type="PROSITE" id="PS51781"/>
    </source>
</evidence>
<dbReference type="PROSITE" id="PS51781">
    <property type="entry name" value="SH3B"/>
    <property type="match status" value="1"/>
</dbReference>
<keyword evidence="2" id="KW-0732">Signal</keyword>
<feature type="region of interest" description="Disordered" evidence="1">
    <location>
        <begin position="156"/>
        <end position="188"/>
    </location>
</feature>
<dbReference type="RefSeq" id="WP_186900965.1">
    <property type="nucleotide sequence ID" value="NZ_JACOOT010000009.1"/>
</dbReference>
<protein>
    <submittedName>
        <fullName evidence="4">SH3 domain-containing protein</fullName>
    </submittedName>
</protein>
<dbReference type="Gene3D" id="2.30.30.40">
    <property type="entry name" value="SH3 Domains"/>
    <property type="match status" value="1"/>
</dbReference>
<name>A0A8I0DQ15_9FIRM</name>
<organism evidence="4 5">
    <name type="scientific">Blautia segnis</name>
    <dbReference type="NCBI Taxonomy" id="2763030"/>
    <lineage>
        <taxon>Bacteria</taxon>
        <taxon>Bacillati</taxon>
        <taxon>Bacillota</taxon>
        <taxon>Clostridia</taxon>
        <taxon>Lachnospirales</taxon>
        <taxon>Lachnospiraceae</taxon>
        <taxon>Blautia</taxon>
    </lineage>
</organism>
<dbReference type="InterPro" id="IPR003646">
    <property type="entry name" value="SH3-like_bac-type"/>
</dbReference>
<feature type="compositionally biased region" description="Basic and acidic residues" evidence="1">
    <location>
        <begin position="276"/>
        <end position="288"/>
    </location>
</feature>
<dbReference type="Proteomes" id="UP000652847">
    <property type="component" value="Unassembled WGS sequence"/>
</dbReference>
<feature type="region of interest" description="Disordered" evidence="1">
    <location>
        <begin position="276"/>
        <end position="310"/>
    </location>
</feature>
<reference evidence="4 5" key="1">
    <citation type="submission" date="2020-08" db="EMBL/GenBank/DDBJ databases">
        <title>Genome public.</title>
        <authorList>
            <person name="Liu C."/>
            <person name="Sun Q."/>
        </authorList>
    </citation>
    <scope>NUCLEOTIDE SEQUENCE [LARGE SCALE GENOMIC DNA]</scope>
    <source>
        <strain evidence="4 5">BX17</strain>
    </source>
</reference>
<evidence type="ECO:0000256" key="1">
    <source>
        <dbReference type="SAM" id="MobiDB-lite"/>
    </source>
</evidence>
<feature type="region of interest" description="Disordered" evidence="1">
    <location>
        <begin position="28"/>
        <end position="76"/>
    </location>
</feature>
<dbReference type="SMART" id="SM00287">
    <property type="entry name" value="SH3b"/>
    <property type="match status" value="1"/>
</dbReference>
<feature type="compositionally biased region" description="Low complexity" evidence="1">
    <location>
        <begin position="167"/>
        <end position="181"/>
    </location>
</feature>
<sequence length="310" mass="32901">MKRRNLLTTIMAAVMAVVMINTAAGCGETSGQTTAPAASSRSASKSESGTAQKSEAKSRTNNVPSSAAAKAAFTDKNSSENIQKTTSFKLYITSKDGVNVRQKPSTSADSLGLGDYGSSYTCEGSVMGEDGSSWYQISYLGQTGYVATAYASKNDPFGSSSEKKDTSAGSAASNSGNTAGTADEDDPDGEAYLNLRTIYLTSEDGTVVAIKEQTNGDYAYRDDSGVGYVAIDEDTQWKDQYGNTYSVLNDETHRFGIVMEQHTITSSDGTTVTVTEKADGEYHYRDDNGTGYTDNGDGTWTDENGNSYTE</sequence>
<feature type="signal peptide" evidence="2">
    <location>
        <begin position="1"/>
        <end position="23"/>
    </location>
</feature>
<evidence type="ECO:0000256" key="2">
    <source>
        <dbReference type="SAM" id="SignalP"/>
    </source>
</evidence>